<dbReference type="InterPro" id="IPR011333">
    <property type="entry name" value="SKP1/BTB/POZ_sf"/>
</dbReference>
<evidence type="ECO:0000313" key="3">
    <source>
        <dbReference type="Proteomes" id="UP000813461"/>
    </source>
</evidence>
<gene>
    <name evidence="2" type="ORF">FB567DRAFT_600179</name>
</gene>
<feature type="domain" description="BTB" evidence="1">
    <location>
        <begin position="13"/>
        <end position="82"/>
    </location>
</feature>
<proteinExistence type="predicted"/>
<sequence length="250" mass="29872">MADSNFSSAFREGTVIIEIGPDRKKYYIHKALIVHHSEYFRKALQGTWKEAQEGVVRLEDVNHHVMNLFVEWLYTGKIPTEEKDWRRIVENNKPDTFWRQLKYVTLIEAYVFGDRFLIEPFRKQVNNAFSDALESNYFCPSMRYRGIGFAFANIAAERPILQLLTDNHCRDWDKIEDQLHAESGLRELAQAQPSFLLRTMRRLREMKDQGRKRPLMHLWCYYEHESEGDEKACKKHHMRYNEKLDFGTFE</sequence>
<evidence type="ECO:0000313" key="2">
    <source>
        <dbReference type="EMBL" id="KAH7094575.1"/>
    </source>
</evidence>
<reference evidence="2" key="1">
    <citation type="journal article" date="2021" name="Nat. Commun.">
        <title>Genetic determinants of endophytism in the Arabidopsis root mycobiome.</title>
        <authorList>
            <person name="Mesny F."/>
            <person name="Miyauchi S."/>
            <person name="Thiergart T."/>
            <person name="Pickel B."/>
            <person name="Atanasova L."/>
            <person name="Karlsson M."/>
            <person name="Huettel B."/>
            <person name="Barry K.W."/>
            <person name="Haridas S."/>
            <person name="Chen C."/>
            <person name="Bauer D."/>
            <person name="Andreopoulos W."/>
            <person name="Pangilinan J."/>
            <person name="LaButti K."/>
            <person name="Riley R."/>
            <person name="Lipzen A."/>
            <person name="Clum A."/>
            <person name="Drula E."/>
            <person name="Henrissat B."/>
            <person name="Kohler A."/>
            <person name="Grigoriev I.V."/>
            <person name="Martin F.M."/>
            <person name="Hacquard S."/>
        </authorList>
    </citation>
    <scope>NUCLEOTIDE SEQUENCE</scope>
    <source>
        <strain evidence="2">MPI-SDFR-AT-0120</strain>
    </source>
</reference>
<evidence type="ECO:0000259" key="1">
    <source>
        <dbReference type="PROSITE" id="PS50097"/>
    </source>
</evidence>
<dbReference type="PROSITE" id="PS50097">
    <property type="entry name" value="BTB"/>
    <property type="match status" value="1"/>
</dbReference>
<dbReference type="Pfam" id="PF00651">
    <property type="entry name" value="BTB"/>
    <property type="match status" value="1"/>
</dbReference>
<dbReference type="CDD" id="cd18186">
    <property type="entry name" value="BTB_POZ_ZBTB_KLHL-like"/>
    <property type="match status" value="1"/>
</dbReference>
<organism evidence="2 3">
    <name type="scientific">Paraphoma chrysanthemicola</name>
    <dbReference type="NCBI Taxonomy" id="798071"/>
    <lineage>
        <taxon>Eukaryota</taxon>
        <taxon>Fungi</taxon>
        <taxon>Dikarya</taxon>
        <taxon>Ascomycota</taxon>
        <taxon>Pezizomycotina</taxon>
        <taxon>Dothideomycetes</taxon>
        <taxon>Pleosporomycetidae</taxon>
        <taxon>Pleosporales</taxon>
        <taxon>Pleosporineae</taxon>
        <taxon>Phaeosphaeriaceae</taxon>
        <taxon>Paraphoma</taxon>
    </lineage>
</organism>
<dbReference type="SMART" id="SM00225">
    <property type="entry name" value="BTB"/>
    <property type="match status" value="1"/>
</dbReference>
<dbReference type="Gene3D" id="3.30.710.10">
    <property type="entry name" value="Potassium Channel Kv1.1, Chain A"/>
    <property type="match status" value="1"/>
</dbReference>
<dbReference type="PANTHER" id="PTHR47843:SF2">
    <property type="entry name" value="BTB DOMAIN-CONTAINING PROTEIN"/>
    <property type="match status" value="1"/>
</dbReference>
<dbReference type="InterPro" id="IPR000210">
    <property type="entry name" value="BTB/POZ_dom"/>
</dbReference>
<comment type="caution">
    <text evidence="2">The sequence shown here is derived from an EMBL/GenBank/DDBJ whole genome shotgun (WGS) entry which is preliminary data.</text>
</comment>
<protein>
    <recommendedName>
        <fullName evidence="1">BTB domain-containing protein</fullName>
    </recommendedName>
</protein>
<dbReference type="Proteomes" id="UP000813461">
    <property type="component" value="Unassembled WGS sequence"/>
</dbReference>
<dbReference type="EMBL" id="JAGMVJ010000001">
    <property type="protein sequence ID" value="KAH7094575.1"/>
    <property type="molecule type" value="Genomic_DNA"/>
</dbReference>
<keyword evidence="3" id="KW-1185">Reference proteome</keyword>
<dbReference type="PANTHER" id="PTHR47843">
    <property type="entry name" value="BTB DOMAIN-CONTAINING PROTEIN-RELATED"/>
    <property type="match status" value="1"/>
</dbReference>
<dbReference type="SUPFAM" id="SSF54695">
    <property type="entry name" value="POZ domain"/>
    <property type="match status" value="1"/>
</dbReference>
<dbReference type="AlphaFoldDB" id="A0A8K0RGU2"/>
<name>A0A8K0RGU2_9PLEO</name>
<dbReference type="OrthoDB" id="194443at2759"/>
<accession>A0A8K0RGU2</accession>